<sequence>MAIGIACDALFRAEEEREIWVKHYCSSHQILLVGEGDFSFSLSLAQSFGSASNIVASSLDSYAELIKKYKQANSNLVKLVNLRAELFHGVDATKMKLHPDLKMRKFDRIIFNFPHAGFHGKEDNKLLIQMHRDIVHGFLRNARGMLRANGEIHVNHKTTSPYNQWNLEELASQNSLALIECVDFRAEDYPGYNNKKGQGPDSDGTFRLGACSTYKFGFSPHTKKMPNVSSSLDTARITFQNFVQTPIETVRQPIVPYEFRQPQTNFTPYANNIPGNVVSQPTVGNECSRIFQGYFSHVTETFGRNDCEGDVCDSVHRALNLGFATYMAEVPGRDLSGYIELLEELHRRSVSRLAWLELERTLVSHRQW</sequence>
<comment type="caution">
    <text evidence="1">The sequence shown here is derived from an EMBL/GenBank/DDBJ whole genome shotgun (WGS) entry which is preliminary data.</text>
</comment>
<evidence type="ECO:0000313" key="1">
    <source>
        <dbReference type="EMBL" id="KAI8553066.1"/>
    </source>
</evidence>
<dbReference type="Proteomes" id="UP001062846">
    <property type="component" value="Chromosome 6"/>
</dbReference>
<name>A0ACC0NJ89_RHOML</name>
<protein>
    <submittedName>
        <fullName evidence="1">Uncharacterized protein</fullName>
    </submittedName>
</protein>
<keyword evidence="2" id="KW-1185">Reference proteome</keyword>
<evidence type="ECO:0000313" key="2">
    <source>
        <dbReference type="Proteomes" id="UP001062846"/>
    </source>
</evidence>
<dbReference type="EMBL" id="CM046393">
    <property type="protein sequence ID" value="KAI8553066.1"/>
    <property type="molecule type" value="Genomic_DNA"/>
</dbReference>
<gene>
    <name evidence="1" type="ORF">RHMOL_Rhmol06G0316100</name>
</gene>
<proteinExistence type="predicted"/>
<reference evidence="1" key="1">
    <citation type="submission" date="2022-02" db="EMBL/GenBank/DDBJ databases">
        <title>Plant Genome Project.</title>
        <authorList>
            <person name="Zhang R.-G."/>
        </authorList>
    </citation>
    <scope>NUCLEOTIDE SEQUENCE</scope>
    <source>
        <strain evidence="1">AT1</strain>
    </source>
</reference>
<organism evidence="1 2">
    <name type="scientific">Rhododendron molle</name>
    <name type="common">Chinese azalea</name>
    <name type="synonym">Azalea mollis</name>
    <dbReference type="NCBI Taxonomy" id="49168"/>
    <lineage>
        <taxon>Eukaryota</taxon>
        <taxon>Viridiplantae</taxon>
        <taxon>Streptophyta</taxon>
        <taxon>Embryophyta</taxon>
        <taxon>Tracheophyta</taxon>
        <taxon>Spermatophyta</taxon>
        <taxon>Magnoliopsida</taxon>
        <taxon>eudicotyledons</taxon>
        <taxon>Gunneridae</taxon>
        <taxon>Pentapetalae</taxon>
        <taxon>asterids</taxon>
        <taxon>Ericales</taxon>
        <taxon>Ericaceae</taxon>
        <taxon>Ericoideae</taxon>
        <taxon>Rhodoreae</taxon>
        <taxon>Rhododendron</taxon>
    </lineage>
</organism>
<accession>A0ACC0NJ89</accession>